<dbReference type="PANTHER" id="PTHR21499:SF59">
    <property type="entry name" value="ASPARTOKINASE"/>
    <property type="match status" value="1"/>
</dbReference>
<comment type="similarity">
    <text evidence="1">Belongs to the aspartokinase family.</text>
</comment>
<evidence type="ECO:0000259" key="7">
    <source>
        <dbReference type="PROSITE" id="PS51671"/>
    </source>
</evidence>
<dbReference type="GO" id="GO:0009089">
    <property type="term" value="P:lysine biosynthetic process via diaminopimelate"/>
    <property type="evidence" value="ECO:0007669"/>
    <property type="project" value="TreeGrafter"/>
</dbReference>
<evidence type="ECO:0000256" key="2">
    <source>
        <dbReference type="ARBA" id="ARBA00013059"/>
    </source>
</evidence>
<feature type="domain" description="ACT" evidence="7">
    <location>
        <begin position="12"/>
        <end position="88"/>
    </location>
</feature>
<dbReference type="CDD" id="cd04913">
    <property type="entry name" value="ACT_AKii-LysC-BS-like_1"/>
    <property type="match status" value="1"/>
</dbReference>
<dbReference type="InterPro" id="IPR054352">
    <property type="entry name" value="ACT_Aspartokinase"/>
</dbReference>
<dbReference type="Pfam" id="PF01842">
    <property type="entry name" value="ACT"/>
    <property type="match status" value="1"/>
</dbReference>
<keyword evidence="3" id="KW-0547">Nucleotide-binding</keyword>
<dbReference type="PANTHER" id="PTHR21499">
    <property type="entry name" value="ASPARTATE KINASE"/>
    <property type="match status" value="1"/>
</dbReference>
<protein>
    <recommendedName>
        <fullName evidence="2">aspartate kinase</fullName>
        <ecNumber evidence="2">2.7.2.4</ecNumber>
    </recommendedName>
</protein>
<sequence>MKIRLRDRIGRVVLKGVKDRPGIAAQIFTILGESGFGVENISETGITGGRADISFTVLDKDIDEVINLLKSRIASFNARDVWADRDVVEITIRGKDANRPGMAGRVFAILGSLGINIEMITTALNTLTMVIKKDRAEEALAILKEKITAS</sequence>
<dbReference type="GO" id="GO:0004072">
    <property type="term" value="F:aspartate kinase activity"/>
    <property type="evidence" value="ECO:0007669"/>
    <property type="project" value="UniProtKB-EC"/>
</dbReference>
<dbReference type="Pfam" id="PF22468">
    <property type="entry name" value="ACT_9"/>
    <property type="match status" value="1"/>
</dbReference>
<organism evidence="8 9">
    <name type="scientific">candidate division WOR-3 bacterium</name>
    <dbReference type="NCBI Taxonomy" id="2052148"/>
    <lineage>
        <taxon>Bacteria</taxon>
        <taxon>Bacteria division WOR-3</taxon>
    </lineage>
</organism>
<dbReference type="EMBL" id="QNBE01000135">
    <property type="protein sequence ID" value="RKX68726.1"/>
    <property type="molecule type" value="Genomic_DNA"/>
</dbReference>
<dbReference type="CDD" id="cd04868">
    <property type="entry name" value="ACT_AK-like"/>
    <property type="match status" value="1"/>
</dbReference>
<evidence type="ECO:0000256" key="3">
    <source>
        <dbReference type="ARBA" id="ARBA00022741"/>
    </source>
</evidence>
<dbReference type="Gene3D" id="3.30.70.260">
    <property type="match status" value="2"/>
</dbReference>
<dbReference type="Proteomes" id="UP000268469">
    <property type="component" value="Unassembled WGS sequence"/>
</dbReference>
<evidence type="ECO:0000313" key="9">
    <source>
        <dbReference type="Proteomes" id="UP000268469"/>
    </source>
</evidence>
<keyword evidence="4" id="KW-0418">Kinase</keyword>
<name>A0A660SEU5_UNCW3</name>
<keyword evidence="4" id="KW-0808">Transferase</keyword>
<dbReference type="EC" id="2.7.2.4" evidence="2"/>
<dbReference type="PROSITE" id="PS51671">
    <property type="entry name" value="ACT"/>
    <property type="match status" value="2"/>
</dbReference>
<proteinExistence type="inferred from homology"/>
<gene>
    <name evidence="8" type="ORF">DRP53_10130</name>
</gene>
<feature type="domain" description="ACT" evidence="7">
    <location>
        <begin position="91"/>
        <end position="150"/>
    </location>
</feature>
<evidence type="ECO:0000256" key="5">
    <source>
        <dbReference type="ARBA" id="ARBA00022840"/>
    </source>
</evidence>
<comment type="caution">
    <text evidence="8">The sequence shown here is derived from an EMBL/GenBank/DDBJ whole genome shotgun (WGS) entry which is preliminary data.</text>
</comment>
<evidence type="ECO:0000313" key="8">
    <source>
        <dbReference type="EMBL" id="RKX68726.1"/>
    </source>
</evidence>
<evidence type="ECO:0000256" key="1">
    <source>
        <dbReference type="ARBA" id="ARBA00010122"/>
    </source>
</evidence>
<dbReference type="GO" id="GO:0005524">
    <property type="term" value="F:ATP binding"/>
    <property type="evidence" value="ECO:0007669"/>
    <property type="project" value="UniProtKB-KW"/>
</dbReference>
<dbReference type="SUPFAM" id="SSF55021">
    <property type="entry name" value="ACT-like"/>
    <property type="match status" value="2"/>
</dbReference>
<accession>A0A660SEU5</accession>
<dbReference type="InterPro" id="IPR045865">
    <property type="entry name" value="ACT-like_dom_sf"/>
</dbReference>
<dbReference type="InterPro" id="IPR002912">
    <property type="entry name" value="ACT_dom"/>
</dbReference>
<keyword evidence="5" id="KW-0067">ATP-binding</keyword>
<dbReference type="GO" id="GO:0009090">
    <property type="term" value="P:homoserine biosynthetic process"/>
    <property type="evidence" value="ECO:0007669"/>
    <property type="project" value="TreeGrafter"/>
</dbReference>
<reference evidence="8 9" key="1">
    <citation type="submission" date="2018-06" db="EMBL/GenBank/DDBJ databases">
        <title>Extensive metabolic versatility and redundancy in microbially diverse, dynamic hydrothermal sediments.</title>
        <authorList>
            <person name="Dombrowski N."/>
            <person name="Teske A."/>
            <person name="Baker B.J."/>
        </authorList>
    </citation>
    <scope>NUCLEOTIDE SEQUENCE [LARGE SCALE GENOMIC DNA]</scope>
    <source>
        <strain evidence="8">B36_G15</strain>
    </source>
</reference>
<comment type="catalytic activity">
    <reaction evidence="6">
        <text>L-aspartate + ATP = 4-phospho-L-aspartate + ADP</text>
        <dbReference type="Rhea" id="RHEA:23776"/>
        <dbReference type="ChEBI" id="CHEBI:29991"/>
        <dbReference type="ChEBI" id="CHEBI:30616"/>
        <dbReference type="ChEBI" id="CHEBI:57535"/>
        <dbReference type="ChEBI" id="CHEBI:456216"/>
        <dbReference type="EC" id="2.7.2.4"/>
    </reaction>
</comment>
<evidence type="ECO:0000256" key="6">
    <source>
        <dbReference type="ARBA" id="ARBA00047872"/>
    </source>
</evidence>
<dbReference type="GO" id="GO:0005829">
    <property type="term" value="C:cytosol"/>
    <property type="evidence" value="ECO:0007669"/>
    <property type="project" value="TreeGrafter"/>
</dbReference>
<evidence type="ECO:0000256" key="4">
    <source>
        <dbReference type="ARBA" id="ARBA00022777"/>
    </source>
</evidence>
<dbReference type="AlphaFoldDB" id="A0A660SEU5"/>